<keyword evidence="6 12" id="KW-0418">Kinase</keyword>
<dbReference type="Gene3D" id="3.30.565.10">
    <property type="entry name" value="Histidine kinase-like ATPase, C-terminal domain"/>
    <property type="match status" value="1"/>
</dbReference>
<dbReference type="InterPro" id="IPR050482">
    <property type="entry name" value="Sensor_HK_TwoCompSys"/>
</dbReference>
<dbReference type="Pfam" id="PF02518">
    <property type="entry name" value="HATPase_c"/>
    <property type="match status" value="1"/>
</dbReference>
<evidence type="ECO:0000256" key="1">
    <source>
        <dbReference type="ARBA" id="ARBA00000085"/>
    </source>
</evidence>
<dbReference type="RefSeq" id="WP_203915182.1">
    <property type="nucleotide sequence ID" value="NZ_BONY01000135.1"/>
</dbReference>
<organism evidence="12 13">
    <name type="scientific">Rhizocola hellebori</name>
    <dbReference type="NCBI Taxonomy" id="1392758"/>
    <lineage>
        <taxon>Bacteria</taxon>
        <taxon>Bacillati</taxon>
        <taxon>Actinomycetota</taxon>
        <taxon>Actinomycetes</taxon>
        <taxon>Micromonosporales</taxon>
        <taxon>Micromonosporaceae</taxon>
        <taxon>Rhizocola</taxon>
    </lineage>
</organism>
<protein>
    <recommendedName>
        <fullName evidence="2">histidine kinase</fullName>
        <ecNumber evidence="2">2.7.13.3</ecNumber>
    </recommendedName>
</protein>
<keyword evidence="13" id="KW-1185">Reference proteome</keyword>
<sequence length="398" mass="43117">MEQQLGAAAVNWVTRITRRITPVVLGLLVFFLAITSPGDWVSTSISDPYGDGGPDMVVISAFAVLCGIVAAVARRWRWPLFTVAAIGWIFLTVYPTVMVSSYYAGTHLTRRRHAIAFLVGAVSLVAVPILIGFSLDDAADIGIFVAVIAVAMFVVLPYAIGLWVNARRQVIAGLQERATRLETEHAARADQARAEERARIAREMHDVVAHRVALMVLHAGALEVNAPDERLANGAALIRTTGREALTELRQVLGVLRANGYEDLTPQPDLSDLPRLLEQTRAAGLPVSFTEEGTERPLPLVVQRAAYRVVQEGLTNVVKHTGGAETSVTLRYLQRNIEVKVENGPPGAGDRMPGSGLGLIGLRERVALLYGRFEARPRLDGGYCVSAVLPDEAREVPA</sequence>
<keyword evidence="5" id="KW-0547">Nucleotide-binding</keyword>
<dbReference type="Gene3D" id="1.20.5.1930">
    <property type="match status" value="1"/>
</dbReference>
<dbReference type="CDD" id="cd16917">
    <property type="entry name" value="HATPase_UhpB-NarQ-NarX-like"/>
    <property type="match status" value="1"/>
</dbReference>
<reference evidence="12" key="1">
    <citation type="submission" date="2021-01" db="EMBL/GenBank/DDBJ databases">
        <title>Whole genome shotgun sequence of Rhizocola hellebori NBRC 109834.</title>
        <authorList>
            <person name="Komaki H."/>
            <person name="Tamura T."/>
        </authorList>
    </citation>
    <scope>NUCLEOTIDE SEQUENCE</scope>
    <source>
        <strain evidence="12">NBRC 109834</strain>
    </source>
</reference>
<evidence type="ECO:0000313" key="12">
    <source>
        <dbReference type="EMBL" id="GIH11464.1"/>
    </source>
</evidence>
<dbReference type="AlphaFoldDB" id="A0A8J3QKI7"/>
<dbReference type="EMBL" id="BONY01000135">
    <property type="protein sequence ID" value="GIH11464.1"/>
    <property type="molecule type" value="Genomic_DNA"/>
</dbReference>
<keyword evidence="9" id="KW-1133">Transmembrane helix</keyword>
<dbReference type="InterPro" id="IPR036890">
    <property type="entry name" value="HATPase_C_sf"/>
</dbReference>
<keyword evidence="9" id="KW-0472">Membrane</keyword>
<evidence type="ECO:0000259" key="11">
    <source>
        <dbReference type="Pfam" id="PF07730"/>
    </source>
</evidence>
<keyword evidence="4" id="KW-0808">Transferase</keyword>
<evidence type="ECO:0000256" key="3">
    <source>
        <dbReference type="ARBA" id="ARBA00022553"/>
    </source>
</evidence>
<feature type="transmembrane region" description="Helical" evidence="9">
    <location>
        <begin position="141"/>
        <end position="164"/>
    </location>
</feature>
<dbReference type="GO" id="GO:0000155">
    <property type="term" value="F:phosphorelay sensor kinase activity"/>
    <property type="evidence" value="ECO:0007669"/>
    <property type="project" value="InterPro"/>
</dbReference>
<evidence type="ECO:0000256" key="2">
    <source>
        <dbReference type="ARBA" id="ARBA00012438"/>
    </source>
</evidence>
<dbReference type="SUPFAM" id="SSF55874">
    <property type="entry name" value="ATPase domain of HSP90 chaperone/DNA topoisomerase II/histidine kinase"/>
    <property type="match status" value="1"/>
</dbReference>
<comment type="caution">
    <text evidence="12">The sequence shown here is derived from an EMBL/GenBank/DDBJ whole genome shotgun (WGS) entry which is preliminary data.</text>
</comment>
<feature type="transmembrane region" description="Helical" evidence="9">
    <location>
        <begin position="53"/>
        <end position="72"/>
    </location>
</feature>
<keyword evidence="9" id="KW-0812">Transmembrane</keyword>
<evidence type="ECO:0000256" key="8">
    <source>
        <dbReference type="ARBA" id="ARBA00023012"/>
    </source>
</evidence>
<feature type="transmembrane region" description="Helical" evidence="9">
    <location>
        <begin position="78"/>
        <end position="103"/>
    </location>
</feature>
<evidence type="ECO:0000313" key="13">
    <source>
        <dbReference type="Proteomes" id="UP000612899"/>
    </source>
</evidence>
<keyword evidence="3" id="KW-0597">Phosphoprotein</keyword>
<name>A0A8J3QKI7_9ACTN</name>
<dbReference type="Pfam" id="PF07730">
    <property type="entry name" value="HisKA_3"/>
    <property type="match status" value="1"/>
</dbReference>
<feature type="domain" description="Signal transduction histidine kinase subgroup 3 dimerisation and phosphoacceptor" evidence="11">
    <location>
        <begin position="196"/>
        <end position="258"/>
    </location>
</feature>
<dbReference type="GO" id="GO:0016020">
    <property type="term" value="C:membrane"/>
    <property type="evidence" value="ECO:0007669"/>
    <property type="project" value="InterPro"/>
</dbReference>
<dbReference type="GO" id="GO:0046983">
    <property type="term" value="F:protein dimerization activity"/>
    <property type="evidence" value="ECO:0007669"/>
    <property type="project" value="InterPro"/>
</dbReference>
<dbReference type="InterPro" id="IPR011712">
    <property type="entry name" value="Sig_transdc_His_kin_sub3_dim/P"/>
</dbReference>
<dbReference type="PANTHER" id="PTHR24421:SF10">
    <property type="entry name" value="NITRATE_NITRITE SENSOR PROTEIN NARQ"/>
    <property type="match status" value="1"/>
</dbReference>
<proteinExistence type="predicted"/>
<keyword evidence="8" id="KW-0902">Two-component regulatory system</keyword>
<evidence type="ECO:0000256" key="6">
    <source>
        <dbReference type="ARBA" id="ARBA00022777"/>
    </source>
</evidence>
<evidence type="ECO:0000256" key="7">
    <source>
        <dbReference type="ARBA" id="ARBA00022840"/>
    </source>
</evidence>
<dbReference type="Proteomes" id="UP000612899">
    <property type="component" value="Unassembled WGS sequence"/>
</dbReference>
<keyword evidence="7" id="KW-0067">ATP-binding</keyword>
<dbReference type="PANTHER" id="PTHR24421">
    <property type="entry name" value="NITRATE/NITRITE SENSOR PROTEIN NARX-RELATED"/>
    <property type="match status" value="1"/>
</dbReference>
<dbReference type="EC" id="2.7.13.3" evidence="2"/>
<accession>A0A8J3QKI7</accession>
<evidence type="ECO:0000259" key="10">
    <source>
        <dbReference type="Pfam" id="PF02518"/>
    </source>
</evidence>
<feature type="domain" description="Histidine kinase/HSP90-like ATPase" evidence="10">
    <location>
        <begin position="303"/>
        <end position="392"/>
    </location>
</feature>
<gene>
    <name evidence="12" type="ORF">Rhe02_95310</name>
</gene>
<feature type="transmembrane region" description="Helical" evidence="9">
    <location>
        <begin position="20"/>
        <end position="41"/>
    </location>
</feature>
<dbReference type="GO" id="GO:0005524">
    <property type="term" value="F:ATP binding"/>
    <property type="evidence" value="ECO:0007669"/>
    <property type="project" value="UniProtKB-KW"/>
</dbReference>
<comment type="catalytic activity">
    <reaction evidence="1">
        <text>ATP + protein L-histidine = ADP + protein N-phospho-L-histidine.</text>
        <dbReference type="EC" id="2.7.13.3"/>
    </reaction>
</comment>
<evidence type="ECO:0000256" key="5">
    <source>
        <dbReference type="ARBA" id="ARBA00022741"/>
    </source>
</evidence>
<dbReference type="InterPro" id="IPR003594">
    <property type="entry name" value="HATPase_dom"/>
</dbReference>
<evidence type="ECO:0000256" key="9">
    <source>
        <dbReference type="SAM" id="Phobius"/>
    </source>
</evidence>
<feature type="transmembrane region" description="Helical" evidence="9">
    <location>
        <begin position="115"/>
        <end position="135"/>
    </location>
</feature>
<evidence type="ECO:0000256" key="4">
    <source>
        <dbReference type="ARBA" id="ARBA00022679"/>
    </source>
</evidence>